<dbReference type="AlphaFoldDB" id="A0A086J0V2"/>
<feature type="transmembrane region" description="Helical" evidence="1">
    <location>
        <begin position="146"/>
        <end position="164"/>
    </location>
</feature>
<organism evidence="2 3">
    <name type="scientific">Nematocida ausubeli (strain ATCC PRA-371 / ERTm2)</name>
    <name type="common">Nematode killer fungus</name>
    <dbReference type="NCBI Taxonomy" id="1913371"/>
    <lineage>
        <taxon>Eukaryota</taxon>
        <taxon>Fungi</taxon>
        <taxon>Fungi incertae sedis</taxon>
        <taxon>Microsporidia</taxon>
        <taxon>Nematocida</taxon>
    </lineage>
</organism>
<reference evidence="2 3" key="1">
    <citation type="journal article" date="2014" name="Genome Announc.">
        <title>Genome Sequence of the Microsporidian Species Nematocida sp1 Strain ERTm6 (ATCC PRA-372).</title>
        <authorList>
            <person name="Bakowski M.A."/>
            <person name="Priest M."/>
            <person name="Young S."/>
            <person name="Cuomo C.A."/>
            <person name="Troemel E.R."/>
        </authorList>
    </citation>
    <scope>NUCLEOTIDE SEQUENCE [LARGE SCALE GENOMIC DNA]</scope>
    <source>
        <strain evidence="2 3">ERTm6</strain>
    </source>
</reference>
<keyword evidence="1" id="KW-0812">Transmembrane</keyword>
<accession>A0A086J0V2</accession>
<protein>
    <submittedName>
        <fullName evidence="2">Uncharacterized protein</fullName>
    </submittedName>
</protein>
<sequence>MMHLPVYVITTDTADIVETANQKQVMVDEQFLNRQEISLYKTAVYFAKLIVSISVLSVAMLYNYHLLSRLHSKDIAGFLNLLCVLSSALVTFVAWNDSEGKNKGKLRTVENTVVSILFSLILIIPGVLLGNPWLSLIITNILTSTAEYPFMLFAHAFFFAAKYVCPESALITASNVFPALIALVSLVEYEVSAFYKKKLRSTGSLPVSATTIFTGILFIFSVVALVFNLHTVHAAQSISL</sequence>
<dbReference type="RefSeq" id="XP_052904325.1">
    <property type="nucleotide sequence ID" value="XM_053049375.1"/>
</dbReference>
<feature type="transmembrane region" description="Helical" evidence="1">
    <location>
        <begin position="207"/>
        <end position="227"/>
    </location>
</feature>
<feature type="transmembrane region" description="Helical" evidence="1">
    <location>
        <begin position="115"/>
        <end position="134"/>
    </location>
</feature>
<dbReference type="GeneID" id="77676727"/>
<keyword evidence="3" id="KW-1185">Reference proteome</keyword>
<proteinExistence type="predicted"/>
<dbReference type="HOGENOM" id="CLU_1147450_0_0_1"/>
<dbReference type="EMBL" id="AKIJ01000004">
    <property type="protein sequence ID" value="KFG25770.1"/>
    <property type="molecule type" value="Genomic_DNA"/>
</dbReference>
<evidence type="ECO:0000313" key="2">
    <source>
        <dbReference type="EMBL" id="KFG25770.1"/>
    </source>
</evidence>
<keyword evidence="1" id="KW-0472">Membrane</keyword>
<feature type="transmembrane region" description="Helical" evidence="1">
    <location>
        <begin position="176"/>
        <end position="195"/>
    </location>
</feature>
<evidence type="ECO:0000313" key="3">
    <source>
        <dbReference type="Proteomes" id="UP000054524"/>
    </source>
</evidence>
<keyword evidence="1" id="KW-1133">Transmembrane helix</keyword>
<name>A0A086J0V2_NEMA1</name>
<gene>
    <name evidence="2" type="ORF">NESG_01754</name>
</gene>
<dbReference type="Proteomes" id="UP000054524">
    <property type="component" value="Unassembled WGS sequence"/>
</dbReference>
<feature type="transmembrane region" description="Helical" evidence="1">
    <location>
        <begin position="75"/>
        <end position="95"/>
    </location>
</feature>
<comment type="caution">
    <text evidence="2">The sequence shown here is derived from an EMBL/GenBank/DDBJ whole genome shotgun (WGS) entry which is preliminary data.</text>
</comment>
<feature type="transmembrane region" description="Helical" evidence="1">
    <location>
        <begin position="43"/>
        <end position="63"/>
    </location>
</feature>
<evidence type="ECO:0000256" key="1">
    <source>
        <dbReference type="SAM" id="Phobius"/>
    </source>
</evidence>